<dbReference type="EMBL" id="JAINUF010000021">
    <property type="protein sequence ID" value="KAJ8334407.1"/>
    <property type="molecule type" value="Genomic_DNA"/>
</dbReference>
<gene>
    <name evidence="2" type="ORF">SKAU_G00400460</name>
</gene>
<proteinExistence type="predicted"/>
<evidence type="ECO:0000313" key="2">
    <source>
        <dbReference type="EMBL" id="KAJ8334407.1"/>
    </source>
</evidence>
<evidence type="ECO:0000313" key="3">
    <source>
        <dbReference type="Proteomes" id="UP001152622"/>
    </source>
</evidence>
<evidence type="ECO:0000256" key="1">
    <source>
        <dbReference type="SAM" id="MobiDB-lite"/>
    </source>
</evidence>
<reference evidence="2" key="1">
    <citation type="journal article" date="2023" name="Science">
        <title>Genome structures resolve the early diversification of teleost fishes.</title>
        <authorList>
            <person name="Parey E."/>
            <person name="Louis A."/>
            <person name="Montfort J."/>
            <person name="Bouchez O."/>
            <person name="Roques C."/>
            <person name="Iampietro C."/>
            <person name="Lluch J."/>
            <person name="Castinel A."/>
            <person name="Donnadieu C."/>
            <person name="Desvignes T."/>
            <person name="Floi Bucao C."/>
            <person name="Jouanno E."/>
            <person name="Wen M."/>
            <person name="Mejri S."/>
            <person name="Dirks R."/>
            <person name="Jansen H."/>
            <person name="Henkel C."/>
            <person name="Chen W.J."/>
            <person name="Zahm M."/>
            <person name="Cabau C."/>
            <person name="Klopp C."/>
            <person name="Thompson A.W."/>
            <person name="Robinson-Rechavi M."/>
            <person name="Braasch I."/>
            <person name="Lecointre G."/>
            <person name="Bobe J."/>
            <person name="Postlethwait J.H."/>
            <person name="Berthelot C."/>
            <person name="Roest Crollius H."/>
            <person name="Guiguen Y."/>
        </authorList>
    </citation>
    <scope>NUCLEOTIDE SEQUENCE</scope>
    <source>
        <strain evidence="2">WJC10195</strain>
    </source>
</reference>
<protein>
    <submittedName>
        <fullName evidence="2">Uncharacterized protein</fullName>
    </submittedName>
</protein>
<organism evidence="2 3">
    <name type="scientific">Synaphobranchus kaupii</name>
    <name type="common">Kaup's arrowtooth eel</name>
    <dbReference type="NCBI Taxonomy" id="118154"/>
    <lineage>
        <taxon>Eukaryota</taxon>
        <taxon>Metazoa</taxon>
        <taxon>Chordata</taxon>
        <taxon>Craniata</taxon>
        <taxon>Vertebrata</taxon>
        <taxon>Euteleostomi</taxon>
        <taxon>Actinopterygii</taxon>
        <taxon>Neopterygii</taxon>
        <taxon>Teleostei</taxon>
        <taxon>Anguilliformes</taxon>
        <taxon>Synaphobranchidae</taxon>
        <taxon>Synaphobranchus</taxon>
    </lineage>
</organism>
<accession>A0A9Q1E8X7</accession>
<keyword evidence="3" id="KW-1185">Reference proteome</keyword>
<feature type="region of interest" description="Disordered" evidence="1">
    <location>
        <begin position="43"/>
        <end position="79"/>
    </location>
</feature>
<sequence>MYATIGAVEEPFQTRTFRSRSLAQTGCAWEGAFWVTCRSWRSDGRSESRGMTAGGHSASSSRELASKGRLSPVPRQHET</sequence>
<name>A0A9Q1E8X7_SYNKA</name>
<dbReference type="AlphaFoldDB" id="A0A9Q1E8X7"/>
<dbReference type="Proteomes" id="UP001152622">
    <property type="component" value="Chromosome 21"/>
</dbReference>
<comment type="caution">
    <text evidence="2">The sequence shown here is derived from an EMBL/GenBank/DDBJ whole genome shotgun (WGS) entry which is preliminary data.</text>
</comment>